<protein>
    <submittedName>
        <fullName evidence="2">MOSC domain protein</fullName>
    </submittedName>
</protein>
<dbReference type="InterPro" id="IPR011037">
    <property type="entry name" value="Pyrv_Knase-like_insert_dom_sf"/>
</dbReference>
<dbReference type="InterPro" id="IPR005302">
    <property type="entry name" value="MoCF_Sase_C"/>
</dbReference>
<dbReference type="SUPFAM" id="SSF50800">
    <property type="entry name" value="PK beta-barrel domain-like"/>
    <property type="match status" value="1"/>
</dbReference>
<dbReference type="GO" id="GO:0030151">
    <property type="term" value="F:molybdenum ion binding"/>
    <property type="evidence" value="ECO:0007669"/>
    <property type="project" value="InterPro"/>
</dbReference>
<accession>A0A1X9MMW3</accession>
<proteinExistence type="predicted"/>
<dbReference type="EMBL" id="CP020814">
    <property type="protein sequence ID" value="ARK32612.1"/>
    <property type="molecule type" value="Genomic_DNA"/>
</dbReference>
<dbReference type="PROSITE" id="PS51340">
    <property type="entry name" value="MOSC"/>
    <property type="match status" value="1"/>
</dbReference>
<dbReference type="Proteomes" id="UP000193006">
    <property type="component" value="Chromosome"/>
</dbReference>
<evidence type="ECO:0000259" key="1">
    <source>
        <dbReference type="PROSITE" id="PS51340"/>
    </source>
</evidence>
<name>A0A1X9MMW3_9BACI</name>
<dbReference type="STRING" id="199441.BkAM31D_23575"/>
<evidence type="ECO:0000313" key="3">
    <source>
        <dbReference type="Proteomes" id="UP000193006"/>
    </source>
</evidence>
<dbReference type="Pfam" id="PF03473">
    <property type="entry name" value="MOSC"/>
    <property type="match status" value="1"/>
</dbReference>
<reference evidence="2 3" key="1">
    <citation type="submission" date="2017-04" db="EMBL/GenBank/DDBJ databases">
        <title>Bacillus krulwichiae AM31D Genome sequencing and assembly.</title>
        <authorList>
            <person name="Krulwich T.A."/>
            <person name="Anastor L."/>
            <person name="Ehrlich R."/>
            <person name="Ehrlich G.D."/>
            <person name="Janto B."/>
        </authorList>
    </citation>
    <scope>NUCLEOTIDE SEQUENCE [LARGE SCALE GENOMIC DNA]</scope>
    <source>
        <strain evidence="2 3">AM31D</strain>
    </source>
</reference>
<organism evidence="2 3">
    <name type="scientific">Halalkalibacter krulwichiae</name>
    <dbReference type="NCBI Taxonomy" id="199441"/>
    <lineage>
        <taxon>Bacteria</taxon>
        <taxon>Bacillati</taxon>
        <taxon>Bacillota</taxon>
        <taxon>Bacilli</taxon>
        <taxon>Bacillales</taxon>
        <taxon>Bacillaceae</taxon>
        <taxon>Halalkalibacter</taxon>
    </lineage>
</organism>
<sequence>MEFVGPCKRCMIITVDPDNAKRDASLHKTVIKENNNKFGVYASVIKKGDIHVDNDIHLLD</sequence>
<keyword evidence="3" id="KW-1185">Reference proteome</keyword>
<gene>
    <name evidence="2" type="ORF">BkAM31D_23575</name>
</gene>
<dbReference type="GO" id="GO:0030170">
    <property type="term" value="F:pyridoxal phosphate binding"/>
    <property type="evidence" value="ECO:0007669"/>
    <property type="project" value="InterPro"/>
</dbReference>
<feature type="domain" description="MOSC" evidence="1">
    <location>
        <begin position="1"/>
        <end position="59"/>
    </location>
</feature>
<evidence type="ECO:0000313" key="2">
    <source>
        <dbReference type="EMBL" id="ARK32612.1"/>
    </source>
</evidence>
<dbReference type="AlphaFoldDB" id="A0A1X9MMW3"/>
<dbReference type="GO" id="GO:0003824">
    <property type="term" value="F:catalytic activity"/>
    <property type="evidence" value="ECO:0007669"/>
    <property type="project" value="InterPro"/>
</dbReference>
<dbReference type="KEGG" id="bkw:BkAM31D_23575"/>